<dbReference type="Proteomes" id="UP001642484">
    <property type="component" value="Unassembled WGS sequence"/>
</dbReference>
<reference evidence="1 2" key="1">
    <citation type="submission" date="2024-02" db="EMBL/GenBank/DDBJ databases">
        <authorList>
            <person name="Chen Y."/>
            <person name="Shah S."/>
            <person name="Dougan E. K."/>
            <person name="Thang M."/>
            <person name="Chan C."/>
        </authorList>
    </citation>
    <scope>NUCLEOTIDE SEQUENCE [LARGE SCALE GENOMIC DNA]</scope>
</reference>
<name>A0ABP0KR00_9DINO</name>
<keyword evidence="2" id="KW-1185">Reference proteome</keyword>
<protein>
    <submittedName>
        <fullName evidence="1">Uncharacterized protein</fullName>
    </submittedName>
</protein>
<sequence>MADFPWGPSLRDHDVDRRVLEVFQKFPHEATSWKVGHRTMVAMLVDKVSQDWIHGSLCSLHHRIGLHWEGLLTADASVHVPGLNHCYPLVCAGEKILIAGIPRSVGLVVDRQVFLDWDPTVVKTCALKVVKAPLEPTPDLVTPKKIIVEGSISDFTLLHAVRMYSFTLPREIQVQLKLSPDHFLLYGELQLLPPGKRAKVNPSATALQVIRARIPLPQEPLATLCSSYTQQHNLDRSHLERRGIFASVIEKNGDFFFLDPVRFVALLGTVTDIAILLDLSKAFHQIGNAISVPHALMCFLIMLSSITKQQLPIQECLRKCWLSRIHADVTVVLVENDHVWIRNIVQFVHMLPKPRFHVACPNAKVVFLEETFLIEVGQHQSFRELGTMLFRLPLHLMMQIRVEHFIKQPRPTDFVCEFLAVEKDFDLYLGGYFLCTIRACERPLRSASVDEPANLYGIPTVHQGSALPFGPFDPEDLLFAQAIENLENLNCITSYPGSTFVIWAEKNLWAFTPFDGTEEHFATRIKTAFDRLVPSEKAVVTPLHKHFRWRTDTHGFIIRSLEQTEFEETTTVLFESPRPRMVIRLAEVVQVLFVQVPAELQVRLHQILSRIFDVSPAMITVTEVYNLCGWVLLKRWSAMLPFKDWQDPVDMTSVPPTKLQAIQIAIESSQEEWHASGADQSLFRFATQCRTRFLAYLARSTTAVSSAVTTPLSTNVHSIEINPEARAATLSPFSGETPRHLIDYINRRLEDFRSEPTWAASDEIDFALDVVRLYVSHTLIITPLVWDTHTTSFRSITGVETPLAGFTDFVVPIGRHWVQCDVFAQGQTLFVLFANSLPNDADPQVIAVALGRLFGAHESNVTFVASDTSTPEGMCGWSLIKRLFDRYRIPIPAVAVQMTQALSESQFSQVLALILDHANASWADNTDDTTRTSGIYVGRSPRRGRYNVPYSLACRPS</sequence>
<evidence type="ECO:0000313" key="1">
    <source>
        <dbReference type="EMBL" id="CAK9028402.1"/>
    </source>
</evidence>
<dbReference type="EMBL" id="CAXAMN010009358">
    <property type="protein sequence ID" value="CAK9028402.1"/>
    <property type="molecule type" value="Genomic_DNA"/>
</dbReference>
<proteinExistence type="predicted"/>
<comment type="caution">
    <text evidence="1">The sequence shown here is derived from an EMBL/GenBank/DDBJ whole genome shotgun (WGS) entry which is preliminary data.</text>
</comment>
<evidence type="ECO:0000313" key="2">
    <source>
        <dbReference type="Proteomes" id="UP001642484"/>
    </source>
</evidence>
<gene>
    <name evidence="1" type="ORF">CCMP2556_LOCUS17086</name>
</gene>
<organism evidence="1 2">
    <name type="scientific">Durusdinium trenchii</name>
    <dbReference type="NCBI Taxonomy" id="1381693"/>
    <lineage>
        <taxon>Eukaryota</taxon>
        <taxon>Sar</taxon>
        <taxon>Alveolata</taxon>
        <taxon>Dinophyceae</taxon>
        <taxon>Suessiales</taxon>
        <taxon>Symbiodiniaceae</taxon>
        <taxon>Durusdinium</taxon>
    </lineage>
</organism>
<accession>A0ABP0KR00</accession>